<comment type="caution">
    <text evidence="3">The sequence shown here is derived from an EMBL/GenBank/DDBJ whole genome shotgun (WGS) entry which is preliminary data.</text>
</comment>
<reference evidence="4" key="1">
    <citation type="journal article" date="2019" name="Int. J. Syst. Evol. Microbiol.">
        <title>The Global Catalogue of Microorganisms (GCM) 10K type strain sequencing project: providing services to taxonomists for standard genome sequencing and annotation.</title>
        <authorList>
            <consortium name="The Broad Institute Genomics Platform"/>
            <consortium name="The Broad Institute Genome Sequencing Center for Infectious Disease"/>
            <person name="Wu L."/>
            <person name="Ma J."/>
        </authorList>
    </citation>
    <scope>NUCLEOTIDE SEQUENCE [LARGE SCALE GENOMIC DNA]</scope>
    <source>
        <strain evidence="4">JCM 12928</strain>
    </source>
</reference>
<name>A0ABP3RL32_9CAUL</name>
<dbReference type="Proteomes" id="UP001501352">
    <property type="component" value="Unassembled WGS sequence"/>
</dbReference>
<keyword evidence="2" id="KW-0472">Membrane</keyword>
<feature type="transmembrane region" description="Helical" evidence="2">
    <location>
        <begin position="232"/>
        <end position="265"/>
    </location>
</feature>
<dbReference type="EMBL" id="BAAAGA010000001">
    <property type="protein sequence ID" value="GAA0609760.1"/>
    <property type="molecule type" value="Genomic_DNA"/>
</dbReference>
<protein>
    <submittedName>
        <fullName evidence="3">Uncharacterized protein</fullName>
    </submittedName>
</protein>
<dbReference type="RefSeq" id="WP_343788611.1">
    <property type="nucleotide sequence ID" value="NZ_BAAAGA010000001.1"/>
</dbReference>
<evidence type="ECO:0000256" key="1">
    <source>
        <dbReference type="SAM" id="MobiDB-lite"/>
    </source>
</evidence>
<accession>A0ABP3RL32</accession>
<organism evidence="3 4">
    <name type="scientific">Brevundimonas kwangchunensis</name>
    <dbReference type="NCBI Taxonomy" id="322163"/>
    <lineage>
        <taxon>Bacteria</taxon>
        <taxon>Pseudomonadati</taxon>
        <taxon>Pseudomonadota</taxon>
        <taxon>Alphaproteobacteria</taxon>
        <taxon>Caulobacterales</taxon>
        <taxon>Caulobacteraceae</taxon>
        <taxon>Brevundimonas</taxon>
    </lineage>
</organism>
<proteinExistence type="predicted"/>
<evidence type="ECO:0000313" key="4">
    <source>
        <dbReference type="Proteomes" id="UP001501352"/>
    </source>
</evidence>
<keyword evidence="2" id="KW-0812">Transmembrane</keyword>
<gene>
    <name evidence="3" type="ORF">GCM10009422_00670</name>
</gene>
<evidence type="ECO:0000313" key="3">
    <source>
        <dbReference type="EMBL" id="GAA0609760.1"/>
    </source>
</evidence>
<feature type="region of interest" description="Disordered" evidence="1">
    <location>
        <begin position="147"/>
        <end position="218"/>
    </location>
</feature>
<evidence type="ECO:0000256" key="2">
    <source>
        <dbReference type="SAM" id="Phobius"/>
    </source>
</evidence>
<sequence length="294" mass="31837">MTSTARKFSNSHDAGRYTRLETAVMSALAQDLRGQVPDIAAQFSRSKATIRRNSGFGQFTEMLIDAHRPAPGGPTGDLGTVHVVITGLRHPVAFRARVRDGRLLGLLADSYGEDTRAIDFATVPFDQIFTIEASGAPVHFAGTHRPETAANQAKSRTEARQEASRPQPVRQAPTQSVPTSAPPPRVQARTQSVSVPVTRQTPPTPRQPQPAAVQPDPDVITDEDITTMRIGLWAMIGVIGMLLFVVFGVPLPFVLVGGFIIGRYFQTEKGLIALRRIQQSLKSAQDAAQSRQTG</sequence>
<feature type="compositionally biased region" description="Low complexity" evidence="1">
    <location>
        <begin position="209"/>
        <end position="218"/>
    </location>
</feature>
<keyword evidence="2" id="KW-1133">Transmembrane helix</keyword>
<keyword evidence="4" id="KW-1185">Reference proteome</keyword>